<dbReference type="FunFam" id="3.60.40.10:FF:000016">
    <property type="entry name" value="Protein phosphatase 2C"/>
    <property type="match status" value="1"/>
</dbReference>
<evidence type="ECO:0000313" key="12">
    <source>
        <dbReference type="Proteomes" id="UP001431783"/>
    </source>
</evidence>
<name>A0AAW1U1V3_9CUCU</name>
<dbReference type="CDD" id="cd00143">
    <property type="entry name" value="PP2Cc"/>
    <property type="match status" value="1"/>
</dbReference>
<gene>
    <name evidence="11" type="ORF">WA026_013866</name>
</gene>
<keyword evidence="6 9" id="KW-0378">Hydrolase</keyword>
<comment type="similarity">
    <text evidence="3 9">Belongs to the PP2C family.</text>
</comment>
<evidence type="ECO:0000256" key="4">
    <source>
        <dbReference type="ARBA" id="ARBA00013081"/>
    </source>
</evidence>
<dbReference type="Pfam" id="PF00481">
    <property type="entry name" value="PP2C"/>
    <property type="match status" value="1"/>
</dbReference>
<protein>
    <recommendedName>
        <fullName evidence="4">protein-serine/threonine phosphatase</fullName>
        <ecNumber evidence="4">3.1.3.16</ecNumber>
    </recommendedName>
</protein>
<evidence type="ECO:0000313" key="11">
    <source>
        <dbReference type="EMBL" id="KAK9876490.1"/>
    </source>
</evidence>
<dbReference type="InterPro" id="IPR015655">
    <property type="entry name" value="PP2C"/>
</dbReference>
<evidence type="ECO:0000256" key="6">
    <source>
        <dbReference type="ARBA" id="ARBA00022801"/>
    </source>
</evidence>
<dbReference type="SMART" id="SM00332">
    <property type="entry name" value="PP2Cc"/>
    <property type="match status" value="1"/>
</dbReference>
<dbReference type="EMBL" id="JARQZJ010000037">
    <property type="protein sequence ID" value="KAK9876490.1"/>
    <property type="molecule type" value="Genomic_DNA"/>
</dbReference>
<dbReference type="SUPFAM" id="SSF81606">
    <property type="entry name" value="PP2C-like"/>
    <property type="match status" value="1"/>
</dbReference>
<dbReference type="PROSITE" id="PS51746">
    <property type="entry name" value="PPM_2"/>
    <property type="match status" value="1"/>
</dbReference>
<keyword evidence="7 9" id="KW-0904">Protein phosphatase</keyword>
<evidence type="ECO:0000256" key="5">
    <source>
        <dbReference type="ARBA" id="ARBA00022723"/>
    </source>
</evidence>
<proteinExistence type="inferred from homology"/>
<dbReference type="Gene3D" id="3.60.40.10">
    <property type="entry name" value="PPM-type phosphatase domain"/>
    <property type="match status" value="1"/>
</dbReference>
<dbReference type="GO" id="GO:0004722">
    <property type="term" value="F:protein serine/threonine phosphatase activity"/>
    <property type="evidence" value="ECO:0007669"/>
    <property type="project" value="UniProtKB-EC"/>
</dbReference>
<dbReference type="InterPro" id="IPR036457">
    <property type="entry name" value="PPM-type-like_dom_sf"/>
</dbReference>
<dbReference type="InterPro" id="IPR001932">
    <property type="entry name" value="PPM-type_phosphatase-like_dom"/>
</dbReference>
<evidence type="ECO:0000256" key="1">
    <source>
        <dbReference type="ARBA" id="ARBA00001936"/>
    </source>
</evidence>
<organism evidence="11 12">
    <name type="scientific">Henosepilachna vigintioctopunctata</name>
    <dbReference type="NCBI Taxonomy" id="420089"/>
    <lineage>
        <taxon>Eukaryota</taxon>
        <taxon>Metazoa</taxon>
        <taxon>Ecdysozoa</taxon>
        <taxon>Arthropoda</taxon>
        <taxon>Hexapoda</taxon>
        <taxon>Insecta</taxon>
        <taxon>Pterygota</taxon>
        <taxon>Neoptera</taxon>
        <taxon>Endopterygota</taxon>
        <taxon>Coleoptera</taxon>
        <taxon>Polyphaga</taxon>
        <taxon>Cucujiformia</taxon>
        <taxon>Coccinelloidea</taxon>
        <taxon>Coccinellidae</taxon>
        <taxon>Epilachninae</taxon>
        <taxon>Epilachnini</taxon>
        <taxon>Henosepilachna</taxon>
    </lineage>
</organism>
<evidence type="ECO:0000256" key="8">
    <source>
        <dbReference type="ARBA" id="ARBA00023211"/>
    </source>
</evidence>
<evidence type="ECO:0000256" key="7">
    <source>
        <dbReference type="ARBA" id="ARBA00022912"/>
    </source>
</evidence>
<reference evidence="11 12" key="1">
    <citation type="submission" date="2023-03" db="EMBL/GenBank/DDBJ databases">
        <title>Genome insight into feeding habits of ladybird beetles.</title>
        <authorList>
            <person name="Li H.-S."/>
            <person name="Huang Y.-H."/>
            <person name="Pang H."/>
        </authorList>
    </citation>
    <scope>NUCLEOTIDE SEQUENCE [LARGE SCALE GENOMIC DNA]</scope>
    <source>
        <strain evidence="11">SYSU_2023b</strain>
        <tissue evidence="11">Whole body</tissue>
    </source>
</reference>
<dbReference type="InterPro" id="IPR000222">
    <property type="entry name" value="PP2C_BS"/>
</dbReference>
<dbReference type="GO" id="GO:0046872">
    <property type="term" value="F:metal ion binding"/>
    <property type="evidence" value="ECO:0007669"/>
    <property type="project" value="UniProtKB-KW"/>
</dbReference>
<sequence length="328" mass="36661">MGQTLSEPNTTKATTSCRNSKFEVTSSCMQGWRVNMEDSHTKILSLPDDADASFFGVYDGHGGKLIAEYAGKHLHKYITNRKEYKDGDIVEALKQGFLELDNAMANEESLKKEPSGTTAVTVIIKDNQLYCANVGDSRAVASIKGIAHPLSKDHKPCDKQEYDRILAAGGWVDCNRVNGNLALSRALGDYVFKKNPNKKPEEQIVTAYPDVTVHTITPDWDFIILACDGIWDVMENSEVVDHVRRSIVHGLEPAEICENLMMSCLAPDLRMAGLGCDNMTVVLIILLHDTDYEQLKYKFDAYEPEDILCYPDKLFLDSENNLVYDPDL</sequence>
<evidence type="ECO:0000256" key="9">
    <source>
        <dbReference type="RuleBase" id="RU003465"/>
    </source>
</evidence>
<dbReference type="PANTHER" id="PTHR13832:SF565">
    <property type="entry name" value="AT28366P-RELATED"/>
    <property type="match status" value="1"/>
</dbReference>
<keyword evidence="5" id="KW-0479">Metal-binding</keyword>
<dbReference type="EC" id="3.1.3.16" evidence="4"/>
<dbReference type="AlphaFoldDB" id="A0AAW1U1V3"/>
<evidence type="ECO:0000259" key="10">
    <source>
        <dbReference type="PROSITE" id="PS51746"/>
    </source>
</evidence>
<comment type="cofactor">
    <cofactor evidence="1">
        <name>Mn(2+)</name>
        <dbReference type="ChEBI" id="CHEBI:29035"/>
    </cofactor>
</comment>
<keyword evidence="8" id="KW-0464">Manganese</keyword>
<comment type="cofactor">
    <cofactor evidence="2">
        <name>Mg(2+)</name>
        <dbReference type="ChEBI" id="CHEBI:18420"/>
    </cofactor>
</comment>
<dbReference type="Proteomes" id="UP001431783">
    <property type="component" value="Unassembled WGS sequence"/>
</dbReference>
<keyword evidence="12" id="KW-1185">Reference proteome</keyword>
<evidence type="ECO:0000256" key="2">
    <source>
        <dbReference type="ARBA" id="ARBA00001946"/>
    </source>
</evidence>
<evidence type="ECO:0000256" key="3">
    <source>
        <dbReference type="ARBA" id="ARBA00006702"/>
    </source>
</evidence>
<dbReference type="PROSITE" id="PS01032">
    <property type="entry name" value="PPM_1"/>
    <property type="match status" value="1"/>
</dbReference>
<accession>A0AAW1U1V3</accession>
<dbReference type="PANTHER" id="PTHR13832">
    <property type="entry name" value="PROTEIN PHOSPHATASE 2C"/>
    <property type="match status" value="1"/>
</dbReference>
<feature type="domain" description="PPM-type phosphatase" evidence="10">
    <location>
        <begin position="23"/>
        <end position="286"/>
    </location>
</feature>
<comment type="caution">
    <text evidence="11">The sequence shown here is derived from an EMBL/GenBank/DDBJ whole genome shotgun (WGS) entry which is preliminary data.</text>
</comment>